<keyword evidence="3" id="KW-1185">Reference proteome</keyword>
<gene>
    <name evidence="2" type="ORF">NESM_000524900</name>
</gene>
<feature type="region of interest" description="Disordered" evidence="1">
    <location>
        <begin position="99"/>
        <end position="125"/>
    </location>
</feature>
<organism evidence="2 3">
    <name type="scientific">Novymonas esmeraldas</name>
    <dbReference type="NCBI Taxonomy" id="1808958"/>
    <lineage>
        <taxon>Eukaryota</taxon>
        <taxon>Discoba</taxon>
        <taxon>Euglenozoa</taxon>
        <taxon>Kinetoplastea</taxon>
        <taxon>Metakinetoplastina</taxon>
        <taxon>Trypanosomatida</taxon>
        <taxon>Trypanosomatidae</taxon>
        <taxon>Novymonas</taxon>
    </lineage>
</organism>
<sequence>MSGEDESSWRLLFGIALSHGVALRSGRLSYDGWMVFLSSAQLIGTSTGVFPVLVDQLWQRQALSDGAERGGASAGAAETTSSFPRAFSLGVDSSRVSVSTRGVSRSGQRSAPSSASLPQKPTDAHSGESVGFSGFVDMMKVICVRVFQSQRCARLREEHDGGGATRDESALVALRQSAEDHVLLTESVDYAAGAFLRPFIARSVIHASSQVRLRPAQNQWAPHVNRLVTHVVGALLHSAILPLFRRYAVAGRLSEAGYRSFLRDTLPMLSAAEEACAVAIFHRGGFPDIRPIMAALQPLVASAAPQLATVVSEATLGLTDFVEVMLMLSVVVYADEVRFATERPITAKLWCFFEDHVCRRALNGTPMCADPYITGRYAAVPPGLVSVHPTVAPLVQCPCLYLEVINVSRAGVAAHGRAPPAAAGAPSTEELASPSPFLTEVAVAGRAAEPPPPSSGGGDRGGGTGADVAVYAAATFFSTEWSLLERHRQVPLFGAGQADATRAVVIGGTPVDTLWTSCPEIVRVALPNSLQLPTLYRCAVEAVIAADEVCDGVVDAAYVQFIPFRFLPVELVLSDDEDEALSTDEDGAPTPQGRAWGCADIVVTDAAVEQVVTRRLLEPLHALFLTQTSPAVESGGSDSATPHRIPLAGVCELCRQLQWCAASAKQQHELPSLCALAWSAYCGFQRVLHPAAEQSQRGTGAARVSSVSTTETVEPRSGPPPPASLSFLEFIGCLATMLFQKQGGKLGDLPDVPRRLELALASVPTPLAGSTSTPVTAVEGSALGAKVRQIPHNAFRDVPFLNALERKRMQTAETQARRAALIASLRTYHAQQLTSPVALPTLPEDRPGAMRLVSQYGTMSAAEDFHAVMREGAEVVKAHFLQQELAIPEMSE</sequence>
<name>A0AAW0ESF0_9TRYP</name>
<dbReference type="AlphaFoldDB" id="A0AAW0ESF0"/>
<evidence type="ECO:0000313" key="3">
    <source>
        <dbReference type="Proteomes" id="UP001430356"/>
    </source>
</evidence>
<feature type="compositionally biased region" description="Low complexity" evidence="1">
    <location>
        <begin position="99"/>
        <end position="110"/>
    </location>
</feature>
<reference evidence="2 3" key="1">
    <citation type="journal article" date="2021" name="MBio">
        <title>A New Model Trypanosomatid, Novymonas esmeraldas: Genomic Perception of Its 'Candidatus Pandoraea novymonadis' Endosymbiont.</title>
        <authorList>
            <person name="Zakharova A."/>
            <person name="Saura A."/>
            <person name="Butenko A."/>
            <person name="Podesvova L."/>
            <person name="Warmusova S."/>
            <person name="Kostygov A.Y."/>
            <person name="Nenarokova A."/>
            <person name="Lukes J."/>
            <person name="Opperdoes F.R."/>
            <person name="Yurchenko V."/>
        </authorList>
    </citation>
    <scope>NUCLEOTIDE SEQUENCE [LARGE SCALE GENOMIC DNA]</scope>
    <source>
        <strain evidence="2 3">E262AT.01</strain>
    </source>
</reference>
<evidence type="ECO:0000313" key="2">
    <source>
        <dbReference type="EMBL" id="KAK7195920.1"/>
    </source>
</evidence>
<dbReference type="EMBL" id="JAECZO010000064">
    <property type="protein sequence ID" value="KAK7195920.1"/>
    <property type="molecule type" value="Genomic_DNA"/>
</dbReference>
<dbReference type="Proteomes" id="UP001430356">
    <property type="component" value="Unassembled WGS sequence"/>
</dbReference>
<feature type="region of interest" description="Disordered" evidence="1">
    <location>
        <begin position="695"/>
        <end position="721"/>
    </location>
</feature>
<protein>
    <submittedName>
        <fullName evidence="2">Uncharacterized protein</fullName>
    </submittedName>
</protein>
<proteinExistence type="predicted"/>
<evidence type="ECO:0000256" key="1">
    <source>
        <dbReference type="SAM" id="MobiDB-lite"/>
    </source>
</evidence>
<comment type="caution">
    <text evidence="2">The sequence shown here is derived from an EMBL/GenBank/DDBJ whole genome shotgun (WGS) entry which is preliminary data.</text>
</comment>
<accession>A0AAW0ESF0</accession>